<organism evidence="2 3">
    <name type="scientific">Paraburkholderia madseniana</name>
    <dbReference type="NCBI Taxonomy" id="2599607"/>
    <lineage>
        <taxon>Bacteria</taxon>
        <taxon>Pseudomonadati</taxon>
        <taxon>Pseudomonadota</taxon>
        <taxon>Betaproteobacteria</taxon>
        <taxon>Burkholderiales</taxon>
        <taxon>Burkholderiaceae</taxon>
        <taxon>Paraburkholderia</taxon>
    </lineage>
</organism>
<protein>
    <submittedName>
        <fullName evidence="2">Uncharacterized protein</fullName>
    </submittedName>
</protein>
<dbReference type="AlphaFoldDB" id="A0A6N6WIE4"/>
<dbReference type="Proteomes" id="UP000463700">
    <property type="component" value="Unassembled WGS sequence"/>
</dbReference>
<name>A0A6N6WIE4_9BURK</name>
<feature type="compositionally biased region" description="Polar residues" evidence="1">
    <location>
        <begin position="231"/>
        <end position="245"/>
    </location>
</feature>
<evidence type="ECO:0000313" key="3">
    <source>
        <dbReference type="Proteomes" id="UP000463700"/>
    </source>
</evidence>
<gene>
    <name evidence="2" type="ORF">FSO04_12470</name>
</gene>
<feature type="region of interest" description="Disordered" evidence="1">
    <location>
        <begin position="214"/>
        <end position="245"/>
    </location>
</feature>
<evidence type="ECO:0000313" key="2">
    <source>
        <dbReference type="EMBL" id="KAE8759708.1"/>
    </source>
</evidence>
<feature type="compositionally biased region" description="Polar residues" evidence="1">
    <location>
        <begin position="265"/>
        <end position="275"/>
    </location>
</feature>
<dbReference type="OrthoDB" id="9033963at2"/>
<reference evidence="2 3" key="1">
    <citation type="journal article" date="2020" name="Int. J. Syst. Evol. Microbiol.">
        <title>Paraburkholderia madseniana sp. nov., a phenolic acid-degrading bacterium isolated from acidic forest soil.</title>
        <authorList>
            <person name="Wilhelm R.C."/>
            <person name="Murphy S.J.L."/>
            <person name="Feriancek N.M."/>
            <person name="Karasz D.C."/>
            <person name="DeRito C.M."/>
            <person name="Newman J.D."/>
            <person name="Buckley D.H."/>
        </authorList>
    </citation>
    <scope>NUCLEOTIDE SEQUENCE [LARGE SCALE GENOMIC DNA]</scope>
    <source>
        <strain evidence="2 3">RP11</strain>
    </source>
</reference>
<dbReference type="EMBL" id="VOSW01000019">
    <property type="protein sequence ID" value="KAE8759708.1"/>
    <property type="molecule type" value="Genomic_DNA"/>
</dbReference>
<feature type="region of interest" description="Disordered" evidence="1">
    <location>
        <begin position="265"/>
        <end position="351"/>
    </location>
</feature>
<evidence type="ECO:0000256" key="1">
    <source>
        <dbReference type="SAM" id="MobiDB-lite"/>
    </source>
</evidence>
<dbReference type="RefSeq" id="WP_154559968.1">
    <property type="nucleotide sequence ID" value="NZ_VOSW01000019.1"/>
</dbReference>
<accession>A0A6N6WIE4</accession>
<sequence>MSTTVPLTLIEGSMALPSLSPLGRLLPPPFGRDWALLPPGHSLRAELKALYAAVLRTFCLDADTIRALCQWESWRLPPAVSSGFTSPASSTTVFDTPADESLRTSAEAVPFSPVPASPRGGSLHWRALAGGACALGGAAMLAWIGFGHLAQRHTISDAKPAGKVPIRQEAQSANRHSPDAAVTPYAVADTRPAVIAPSATTEIVTPVTATPARAIAGQNLSRRRDKLRESAPNQYKRSGRSSQTTIAMQSLAQVSRISPTNYEVPQIPLSANPQRASPKPSSAGAYSPLAPSQLGTDEYGSMTLSARTHLRDIAPPSRPASTINPPETGGTEWINHVSQRRVTEVPDEFAK</sequence>
<feature type="compositionally biased region" description="Basic and acidic residues" evidence="1">
    <location>
        <begin position="341"/>
        <end position="351"/>
    </location>
</feature>
<proteinExistence type="predicted"/>
<comment type="caution">
    <text evidence="2">The sequence shown here is derived from an EMBL/GenBank/DDBJ whole genome shotgun (WGS) entry which is preliminary data.</text>
</comment>